<evidence type="ECO:0000259" key="6">
    <source>
        <dbReference type="Pfam" id="PF00441"/>
    </source>
</evidence>
<dbReference type="InterPro" id="IPR009075">
    <property type="entry name" value="AcylCo_DH/oxidase_C"/>
</dbReference>
<dbReference type="PANTHER" id="PTHR43884">
    <property type="entry name" value="ACYL-COA DEHYDROGENASE"/>
    <property type="match status" value="1"/>
</dbReference>
<dbReference type="SUPFAM" id="SSF47203">
    <property type="entry name" value="Acyl-CoA dehydrogenase C-terminal domain-like"/>
    <property type="match status" value="1"/>
</dbReference>
<dbReference type="SUPFAM" id="SSF56645">
    <property type="entry name" value="Acyl-CoA dehydrogenase NM domain-like"/>
    <property type="match status" value="1"/>
</dbReference>
<keyword evidence="9" id="KW-1185">Reference proteome</keyword>
<comment type="similarity">
    <text evidence="2">Belongs to the acyl-CoA dehydrogenase family.</text>
</comment>
<proteinExistence type="inferred from homology"/>
<feature type="domain" description="Acyl-CoA dehydrogenase/oxidase N-terminal" evidence="7">
    <location>
        <begin position="7"/>
        <end position="106"/>
    </location>
</feature>
<evidence type="ECO:0000256" key="4">
    <source>
        <dbReference type="ARBA" id="ARBA00022827"/>
    </source>
</evidence>
<evidence type="ECO:0000313" key="8">
    <source>
        <dbReference type="EMBL" id="MFB9783589.1"/>
    </source>
</evidence>
<keyword evidence="4" id="KW-0274">FAD</keyword>
<keyword evidence="5 8" id="KW-0560">Oxidoreductase</keyword>
<dbReference type="Gene3D" id="2.40.110.10">
    <property type="entry name" value="Butyryl-CoA Dehydrogenase, subunit A, domain 2"/>
    <property type="match status" value="1"/>
</dbReference>
<evidence type="ECO:0000256" key="5">
    <source>
        <dbReference type="ARBA" id="ARBA00023002"/>
    </source>
</evidence>
<sequence>MNLLPDEEHEAVTELARSIATGILSPAAREAEQEQAVPKDVWIKLFESGLTVPIPEEFGGGGVPDTITQLLAVENLAFGDAGITMAAVWSGAAGGLIARHGTPSQTDGLRILASSPDARGAVALHEGHGRGPAELETTIAIDGDTVKIVGRKVGVAFAATADPLVVVGRDAEDGRLRAVVLSSADAGVTVDELTRGIALGAAAAGSITFDVTTTTDALLGGVDADAEALTTSVQQLRLLNASAQVGTGQRAIEYAAEYATTRIAFGTPIAGFQGVSFPLAEGIMRLDAARLEINDVAERLDLGVGVSEVDVARAVSYASEVALEATRDSVQTLGGHGFITDHPVEIWYRSAAALAALDFDPTRSSFEPAL</sequence>
<comment type="cofactor">
    <cofactor evidence="1">
        <name>FAD</name>
        <dbReference type="ChEBI" id="CHEBI:57692"/>
    </cofactor>
</comment>
<comment type="caution">
    <text evidence="8">The sequence shown here is derived from an EMBL/GenBank/DDBJ whole genome shotgun (WGS) entry which is preliminary data.</text>
</comment>
<keyword evidence="3" id="KW-0285">Flavoprotein</keyword>
<dbReference type="GO" id="GO:0016491">
    <property type="term" value="F:oxidoreductase activity"/>
    <property type="evidence" value="ECO:0007669"/>
    <property type="project" value="UniProtKB-KW"/>
</dbReference>
<reference evidence="8 9" key="1">
    <citation type="submission" date="2024-09" db="EMBL/GenBank/DDBJ databases">
        <authorList>
            <person name="Sun Q."/>
            <person name="Mori K."/>
        </authorList>
    </citation>
    <scope>NUCLEOTIDE SEQUENCE [LARGE SCALE GENOMIC DNA]</scope>
    <source>
        <strain evidence="8 9">JCM 11411</strain>
    </source>
</reference>
<dbReference type="InterPro" id="IPR009100">
    <property type="entry name" value="AcylCoA_DH/oxidase_NM_dom_sf"/>
</dbReference>
<name>A0ABV5XPA9_9NOCA</name>
<dbReference type="InterPro" id="IPR013786">
    <property type="entry name" value="AcylCoA_DH/ox_N"/>
</dbReference>
<evidence type="ECO:0000259" key="7">
    <source>
        <dbReference type="Pfam" id="PF02771"/>
    </source>
</evidence>
<dbReference type="Pfam" id="PF00441">
    <property type="entry name" value="Acyl-CoA_dh_1"/>
    <property type="match status" value="1"/>
</dbReference>
<evidence type="ECO:0000256" key="3">
    <source>
        <dbReference type="ARBA" id="ARBA00022630"/>
    </source>
</evidence>
<dbReference type="InterPro" id="IPR046373">
    <property type="entry name" value="Acyl-CoA_Oxase/DH_mid-dom_sf"/>
</dbReference>
<dbReference type="InterPro" id="IPR037069">
    <property type="entry name" value="AcylCoA_DH/ox_N_sf"/>
</dbReference>
<dbReference type="Proteomes" id="UP001589587">
    <property type="component" value="Unassembled WGS sequence"/>
</dbReference>
<feature type="domain" description="Acyl-CoA dehydrogenase/oxidase C-terminal" evidence="6">
    <location>
        <begin position="230"/>
        <end position="355"/>
    </location>
</feature>
<organism evidence="8 9">
    <name type="scientific">Rhodococcus baikonurensis</name>
    <dbReference type="NCBI Taxonomy" id="172041"/>
    <lineage>
        <taxon>Bacteria</taxon>
        <taxon>Bacillati</taxon>
        <taxon>Actinomycetota</taxon>
        <taxon>Actinomycetes</taxon>
        <taxon>Mycobacteriales</taxon>
        <taxon>Nocardiaceae</taxon>
        <taxon>Rhodococcus</taxon>
        <taxon>Rhodococcus erythropolis group</taxon>
    </lineage>
</organism>
<dbReference type="Gene3D" id="1.20.140.10">
    <property type="entry name" value="Butyryl-CoA Dehydrogenase, subunit A, domain 3"/>
    <property type="match status" value="1"/>
</dbReference>
<accession>A0ABV5XPA9</accession>
<evidence type="ECO:0000256" key="2">
    <source>
        <dbReference type="ARBA" id="ARBA00009347"/>
    </source>
</evidence>
<gene>
    <name evidence="8" type="ORF">ACFFQ6_28195</name>
</gene>
<dbReference type="Gene3D" id="1.10.540.10">
    <property type="entry name" value="Acyl-CoA dehydrogenase/oxidase, N-terminal domain"/>
    <property type="match status" value="1"/>
</dbReference>
<protein>
    <submittedName>
        <fullName evidence="8">Acyl-CoA dehydrogenase family protein</fullName>
        <ecNumber evidence="8">1.-.-.-</ecNumber>
    </submittedName>
</protein>
<dbReference type="PANTHER" id="PTHR43884:SF20">
    <property type="entry name" value="ACYL-COA DEHYDROGENASE FADE28"/>
    <property type="match status" value="1"/>
</dbReference>
<dbReference type="RefSeq" id="WP_214514699.1">
    <property type="nucleotide sequence ID" value="NZ_JBHMAS010000071.1"/>
</dbReference>
<dbReference type="EC" id="1.-.-.-" evidence="8"/>
<dbReference type="Pfam" id="PF02771">
    <property type="entry name" value="Acyl-CoA_dh_N"/>
    <property type="match status" value="1"/>
</dbReference>
<dbReference type="InterPro" id="IPR036250">
    <property type="entry name" value="AcylCo_DH-like_C"/>
</dbReference>
<evidence type="ECO:0000256" key="1">
    <source>
        <dbReference type="ARBA" id="ARBA00001974"/>
    </source>
</evidence>
<evidence type="ECO:0000313" key="9">
    <source>
        <dbReference type="Proteomes" id="UP001589587"/>
    </source>
</evidence>
<dbReference type="EMBL" id="JBHMAS010000071">
    <property type="protein sequence ID" value="MFB9783589.1"/>
    <property type="molecule type" value="Genomic_DNA"/>
</dbReference>